<organism evidence="3 4">
    <name type="scientific">Isoptericola cucumis</name>
    <dbReference type="NCBI Taxonomy" id="1776856"/>
    <lineage>
        <taxon>Bacteria</taxon>
        <taxon>Bacillati</taxon>
        <taxon>Actinomycetota</taxon>
        <taxon>Actinomycetes</taxon>
        <taxon>Micrococcales</taxon>
        <taxon>Promicromonosporaceae</taxon>
        <taxon>Isoptericola</taxon>
    </lineage>
</organism>
<keyword evidence="4" id="KW-1185">Reference proteome</keyword>
<evidence type="ECO:0000313" key="4">
    <source>
        <dbReference type="Proteomes" id="UP000632535"/>
    </source>
</evidence>
<keyword evidence="2" id="KW-1133">Transmembrane helix</keyword>
<dbReference type="RefSeq" id="WP_188522999.1">
    <property type="nucleotide sequence ID" value="NZ_BMDG01000004.1"/>
</dbReference>
<evidence type="ECO:0000313" key="3">
    <source>
        <dbReference type="EMBL" id="GGI07122.1"/>
    </source>
</evidence>
<reference evidence="4" key="1">
    <citation type="journal article" date="2019" name="Int. J. Syst. Evol. Microbiol.">
        <title>The Global Catalogue of Microorganisms (GCM) 10K type strain sequencing project: providing services to taxonomists for standard genome sequencing and annotation.</title>
        <authorList>
            <consortium name="The Broad Institute Genomics Platform"/>
            <consortium name="The Broad Institute Genome Sequencing Center for Infectious Disease"/>
            <person name="Wu L."/>
            <person name="Ma J."/>
        </authorList>
    </citation>
    <scope>NUCLEOTIDE SEQUENCE [LARGE SCALE GENOMIC DNA]</scope>
    <source>
        <strain evidence="4">CCM 8653</strain>
    </source>
</reference>
<keyword evidence="2" id="KW-0472">Membrane</keyword>
<sequence>MNPVAELVTSFQELVAQVPEIVRPFVVMLAGVIPFVEGEGAAIIGVVGGLSPVVAAVAAAAGNFLSVLLVVLGGSRARSAAVSRREARVGARAGAVPAPSVGGLQVPETERTMSDGEPHAMGARPESKGRRRLRSLLVRFGVPGASLLGPLVIPTQFTAAVLVASGVPRRWVLLWQAAAIVVWTTVATVSVWLALQVVAG</sequence>
<dbReference type="Proteomes" id="UP000632535">
    <property type="component" value="Unassembled WGS sequence"/>
</dbReference>
<feature type="compositionally biased region" description="Basic and acidic residues" evidence="1">
    <location>
        <begin position="108"/>
        <end position="118"/>
    </location>
</feature>
<name>A0ABQ2B776_9MICO</name>
<dbReference type="EMBL" id="BMDG01000004">
    <property type="protein sequence ID" value="GGI07122.1"/>
    <property type="molecule type" value="Genomic_DNA"/>
</dbReference>
<protein>
    <recommendedName>
        <fullName evidence="5">Small multidrug efflux protein</fullName>
    </recommendedName>
</protein>
<accession>A0ABQ2B776</accession>
<proteinExistence type="predicted"/>
<feature type="region of interest" description="Disordered" evidence="1">
    <location>
        <begin position="104"/>
        <end position="128"/>
    </location>
</feature>
<feature type="transmembrane region" description="Helical" evidence="2">
    <location>
        <begin position="53"/>
        <end position="75"/>
    </location>
</feature>
<feature type="transmembrane region" description="Helical" evidence="2">
    <location>
        <begin position="25"/>
        <end position="47"/>
    </location>
</feature>
<evidence type="ECO:0008006" key="5">
    <source>
        <dbReference type="Google" id="ProtNLM"/>
    </source>
</evidence>
<comment type="caution">
    <text evidence="3">The sequence shown here is derived from an EMBL/GenBank/DDBJ whole genome shotgun (WGS) entry which is preliminary data.</text>
</comment>
<feature type="transmembrane region" description="Helical" evidence="2">
    <location>
        <begin position="136"/>
        <end position="153"/>
    </location>
</feature>
<keyword evidence="2" id="KW-0812">Transmembrane</keyword>
<feature type="transmembrane region" description="Helical" evidence="2">
    <location>
        <begin position="173"/>
        <end position="195"/>
    </location>
</feature>
<evidence type="ECO:0000256" key="2">
    <source>
        <dbReference type="SAM" id="Phobius"/>
    </source>
</evidence>
<gene>
    <name evidence="3" type="ORF">GCM10007368_14590</name>
</gene>
<evidence type="ECO:0000256" key="1">
    <source>
        <dbReference type="SAM" id="MobiDB-lite"/>
    </source>
</evidence>